<accession>A0A0X3P1Z1</accession>
<evidence type="ECO:0000313" key="1">
    <source>
        <dbReference type="EMBL" id="JAP45390.1"/>
    </source>
</evidence>
<gene>
    <name evidence="1" type="ORF">TR149262</name>
</gene>
<reference evidence="1" key="1">
    <citation type="submission" date="2016-01" db="EMBL/GenBank/DDBJ databases">
        <title>Reference transcriptome for the parasite Schistocephalus solidus: insights into the molecular evolution of parasitism.</title>
        <authorList>
            <person name="Hebert F.O."/>
            <person name="Grambauer S."/>
            <person name="Barber I."/>
            <person name="Landry C.R."/>
            <person name="Aubin-Horth N."/>
        </authorList>
    </citation>
    <scope>NUCLEOTIDE SEQUENCE</scope>
</reference>
<dbReference type="EMBL" id="GEEE01017835">
    <property type="protein sequence ID" value="JAP45390.1"/>
    <property type="molecule type" value="Transcribed_RNA"/>
</dbReference>
<dbReference type="AlphaFoldDB" id="A0A0X3P1Z1"/>
<name>A0A0X3P1Z1_SCHSO</name>
<proteinExistence type="predicted"/>
<organism evidence="1">
    <name type="scientific">Schistocephalus solidus</name>
    <name type="common">Tapeworm</name>
    <dbReference type="NCBI Taxonomy" id="70667"/>
    <lineage>
        <taxon>Eukaryota</taxon>
        <taxon>Metazoa</taxon>
        <taxon>Spiralia</taxon>
        <taxon>Lophotrochozoa</taxon>
        <taxon>Platyhelminthes</taxon>
        <taxon>Cestoda</taxon>
        <taxon>Eucestoda</taxon>
        <taxon>Diphyllobothriidea</taxon>
        <taxon>Diphyllobothriidae</taxon>
        <taxon>Schistocephalus</taxon>
    </lineage>
</organism>
<protein>
    <submittedName>
        <fullName evidence="1">Uncharacterized protein</fullName>
    </submittedName>
</protein>
<sequence length="121" mass="14030">MMVYVQGWKASPHCTILVVDRNETALPESCRQNSKACTKEKQLCRGQLIRHRSSPLRHYHSKFLVSSNNALGFETHFLFKDLKYKNKIMIGILSKKPLKKFIKSVNVHKASKEHVNMDNTF</sequence>